<dbReference type="RefSeq" id="WP_245431968.1">
    <property type="nucleotide sequence ID" value="NZ_BAAAVY010000019.1"/>
</dbReference>
<evidence type="ECO:0000313" key="2">
    <source>
        <dbReference type="EMBL" id="SUU89028.1"/>
    </source>
</evidence>
<dbReference type="Proteomes" id="UP000254701">
    <property type="component" value="Unassembled WGS sequence"/>
</dbReference>
<name>A0A380WJT5_AMIAI</name>
<reference evidence="2 3" key="1">
    <citation type="submission" date="2018-06" db="EMBL/GenBank/DDBJ databases">
        <authorList>
            <consortium name="Pathogen Informatics"/>
            <person name="Doyle S."/>
        </authorList>
    </citation>
    <scope>NUCLEOTIDE SEQUENCE [LARGE SCALE GENOMIC DNA]</scope>
    <source>
        <strain evidence="2 3">NCTC10684</strain>
    </source>
</reference>
<evidence type="ECO:0000313" key="3">
    <source>
        <dbReference type="Proteomes" id="UP000254701"/>
    </source>
</evidence>
<dbReference type="AlphaFoldDB" id="A0A380WJT5"/>
<protein>
    <submittedName>
        <fullName evidence="2">Predicted enzyme related to lactoylglutathione lyase</fullName>
    </submittedName>
</protein>
<dbReference type="PANTHER" id="PTHR34109">
    <property type="entry name" value="BNAUNNG04460D PROTEIN-RELATED"/>
    <property type="match status" value="1"/>
</dbReference>
<sequence>MSSLDRVKSMARELRACLAARDIHLAHSACLEIVARQLGHDNWNTLKATSDAKAELAISIIVEHGREEEAASFYQRAFGATRGGAYLFEGAPISIELRIGNVALQVGGANPRRELEPQRGGPFFPKARGAVSTVFILDVANAGTALQRAIGAGATLRGELALATDGRRGATVFDPFGHIWGLRDNASVKLRRAA</sequence>
<evidence type="ECO:0000259" key="1">
    <source>
        <dbReference type="Pfam" id="PF20066"/>
    </source>
</evidence>
<dbReference type="EMBL" id="UFSM01000001">
    <property type="protein sequence ID" value="SUU89028.1"/>
    <property type="molecule type" value="Genomic_DNA"/>
</dbReference>
<accession>A0A380WJT5</accession>
<feature type="domain" description="Glyoxalase-related protein" evidence="1">
    <location>
        <begin position="2"/>
        <end position="54"/>
    </location>
</feature>
<dbReference type="GO" id="GO:0016829">
    <property type="term" value="F:lyase activity"/>
    <property type="evidence" value="ECO:0007669"/>
    <property type="project" value="UniProtKB-KW"/>
</dbReference>
<dbReference type="InterPro" id="IPR045517">
    <property type="entry name" value="Glyoxalase_8"/>
</dbReference>
<keyword evidence="2" id="KW-0456">Lyase</keyword>
<proteinExistence type="predicted"/>
<dbReference type="InterPro" id="IPR029068">
    <property type="entry name" value="Glyas_Bleomycin-R_OHBP_Dase"/>
</dbReference>
<dbReference type="Pfam" id="PF20066">
    <property type="entry name" value="Glyoxalase_8"/>
    <property type="match status" value="1"/>
</dbReference>
<dbReference type="Gene3D" id="3.10.180.10">
    <property type="entry name" value="2,3-Dihydroxybiphenyl 1,2-Dioxygenase, domain 1"/>
    <property type="match status" value="1"/>
</dbReference>
<dbReference type="PANTHER" id="PTHR34109:SF1">
    <property type="entry name" value="VOC DOMAIN-CONTAINING PROTEIN"/>
    <property type="match status" value="1"/>
</dbReference>
<gene>
    <name evidence="2" type="ORF">NCTC10684_02260</name>
</gene>
<organism evidence="2 3">
    <name type="scientific">Aminobacter aminovorans</name>
    <name type="common">Chelatobacter heintzii</name>
    <dbReference type="NCBI Taxonomy" id="83263"/>
    <lineage>
        <taxon>Bacteria</taxon>
        <taxon>Pseudomonadati</taxon>
        <taxon>Pseudomonadota</taxon>
        <taxon>Alphaproteobacteria</taxon>
        <taxon>Hyphomicrobiales</taxon>
        <taxon>Phyllobacteriaceae</taxon>
        <taxon>Aminobacter</taxon>
    </lineage>
</organism>
<dbReference type="SUPFAM" id="SSF54593">
    <property type="entry name" value="Glyoxalase/Bleomycin resistance protein/Dihydroxybiphenyl dioxygenase"/>
    <property type="match status" value="1"/>
</dbReference>